<organism evidence="19 20">
    <name type="scientific">Anabarilius grahami</name>
    <name type="common">Kanglang fish</name>
    <name type="synonym">Barilius grahami</name>
    <dbReference type="NCBI Taxonomy" id="495550"/>
    <lineage>
        <taxon>Eukaryota</taxon>
        <taxon>Metazoa</taxon>
        <taxon>Chordata</taxon>
        <taxon>Craniata</taxon>
        <taxon>Vertebrata</taxon>
        <taxon>Euteleostomi</taxon>
        <taxon>Actinopterygii</taxon>
        <taxon>Neopterygii</taxon>
        <taxon>Teleostei</taxon>
        <taxon>Ostariophysi</taxon>
        <taxon>Cypriniformes</taxon>
        <taxon>Xenocyprididae</taxon>
        <taxon>Xenocypridinae</taxon>
        <taxon>Xenocypridinae incertae sedis</taxon>
        <taxon>Anabarilius</taxon>
    </lineage>
</organism>
<dbReference type="PROSITE" id="PS50027">
    <property type="entry name" value="EGF_LAM_2"/>
    <property type="match status" value="10"/>
</dbReference>
<feature type="compositionally biased region" description="Basic and acidic residues" evidence="15">
    <location>
        <begin position="1684"/>
        <end position="1697"/>
    </location>
</feature>
<feature type="disulfide bond" evidence="13">
    <location>
        <begin position="1197"/>
        <end position="1214"/>
    </location>
</feature>
<dbReference type="FunFam" id="2.10.25.10:FF:000145">
    <property type="entry name" value="Laminin subunit beta 1"/>
    <property type="match status" value="1"/>
</dbReference>
<evidence type="ECO:0000256" key="5">
    <source>
        <dbReference type="ARBA" id="ARBA00022729"/>
    </source>
</evidence>
<dbReference type="FunFam" id="2.10.25.10:FF:000011">
    <property type="entry name" value="Cadherin EGF LAG seven-pass G-type receptor"/>
    <property type="match status" value="2"/>
</dbReference>
<feature type="coiled-coil region" evidence="14">
    <location>
        <begin position="2174"/>
        <end position="2201"/>
    </location>
</feature>
<feature type="disulfide bond" evidence="13">
    <location>
        <begin position="1195"/>
        <end position="1207"/>
    </location>
</feature>
<evidence type="ECO:0000313" key="19">
    <source>
        <dbReference type="EMBL" id="ROL50129.1"/>
    </source>
</evidence>
<name>A0A3N0YVA4_ANAGA</name>
<dbReference type="PROSITE" id="PS01248">
    <property type="entry name" value="EGF_LAM_1"/>
    <property type="match status" value="6"/>
</dbReference>
<feature type="domain" description="Laminin EGF-like" evidence="16">
    <location>
        <begin position="888"/>
        <end position="939"/>
    </location>
</feature>
<dbReference type="InterPro" id="IPR056863">
    <property type="entry name" value="LMN_ATRN_NET-like_EGF"/>
</dbReference>
<dbReference type="InterPro" id="IPR056558">
    <property type="entry name" value="LAMB1-4_helical"/>
</dbReference>
<dbReference type="GO" id="GO:0009887">
    <property type="term" value="P:animal organ morphogenesis"/>
    <property type="evidence" value="ECO:0007669"/>
    <property type="project" value="TreeGrafter"/>
</dbReference>
<dbReference type="Pfam" id="PF24973">
    <property type="entry name" value="EGF_LMN_ATRN"/>
    <property type="match status" value="1"/>
</dbReference>
<evidence type="ECO:0000256" key="6">
    <source>
        <dbReference type="ARBA" id="ARBA00022737"/>
    </source>
</evidence>
<feature type="disulfide bond" evidence="13">
    <location>
        <begin position="1308"/>
        <end position="1317"/>
    </location>
</feature>
<dbReference type="Gene3D" id="2.60.40.2240">
    <property type="entry name" value="Acyl-CoA thioester hydrolase/BAAT N-terminal domain"/>
    <property type="match status" value="1"/>
</dbReference>
<keyword evidence="4" id="KW-0597">Phosphoprotein</keyword>
<dbReference type="SUPFAM" id="SSF53474">
    <property type="entry name" value="alpha/beta-Hydrolases"/>
    <property type="match status" value="1"/>
</dbReference>
<dbReference type="InterPro" id="IPR029058">
    <property type="entry name" value="AB_hydrolase_fold"/>
</dbReference>
<dbReference type="InterPro" id="IPR014940">
    <property type="entry name" value="BAAT_C"/>
</dbReference>
<evidence type="ECO:0000259" key="16">
    <source>
        <dbReference type="PROSITE" id="PS50027"/>
    </source>
</evidence>
<dbReference type="FunFam" id="2.10.25.10:FF:000188">
    <property type="entry name" value="Laminin subunit gamma 2"/>
    <property type="match status" value="1"/>
</dbReference>
<keyword evidence="9 14" id="KW-0175">Coiled coil</keyword>
<dbReference type="FunFam" id="2.170.300.10:FF:000004">
    <property type="entry name" value="Laminin subunit beta 1"/>
    <property type="match status" value="1"/>
</dbReference>
<dbReference type="PROSITE" id="PS51116">
    <property type="entry name" value="LAMININ_IVB"/>
    <property type="match status" value="1"/>
</dbReference>
<dbReference type="FunFam" id="2.170.300.10:FF:000001">
    <property type="entry name" value="Laminin subunit beta-1"/>
    <property type="match status" value="1"/>
</dbReference>
<feature type="disulfide bond" evidence="13">
    <location>
        <begin position="859"/>
        <end position="868"/>
    </location>
</feature>
<evidence type="ECO:0000256" key="1">
    <source>
        <dbReference type="ARBA" id="ARBA00004302"/>
    </source>
</evidence>
<keyword evidence="8" id="KW-0130">Cell adhesion</keyword>
<dbReference type="InterPro" id="IPR050440">
    <property type="entry name" value="Laminin/Netrin_ECM"/>
</dbReference>
<dbReference type="Pfam" id="PF00053">
    <property type="entry name" value="EGF_laminin"/>
    <property type="match status" value="12"/>
</dbReference>
<keyword evidence="3" id="KW-0272">Extracellular matrix</keyword>
<dbReference type="Gene3D" id="2.170.300.10">
    <property type="entry name" value="Tie2 ligand-binding domain superfamily"/>
    <property type="match status" value="2"/>
</dbReference>
<evidence type="ECO:0000256" key="7">
    <source>
        <dbReference type="ARBA" id="ARBA00022869"/>
    </source>
</evidence>
<dbReference type="CDD" id="cd22300">
    <property type="entry name" value="cc_LAMB1_C"/>
    <property type="match status" value="1"/>
</dbReference>
<feature type="disulfide bond" evidence="13">
    <location>
        <begin position="871"/>
        <end position="885"/>
    </location>
</feature>
<feature type="domain" description="Laminin EGF-like" evidence="16">
    <location>
        <begin position="1506"/>
        <end position="1553"/>
    </location>
</feature>
<dbReference type="InterPro" id="IPR002049">
    <property type="entry name" value="LE_dom"/>
</dbReference>
<keyword evidence="12 13" id="KW-0424">Laminin EGF-like domain</keyword>
<dbReference type="PANTHER" id="PTHR10574">
    <property type="entry name" value="NETRIN/LAMININ-RELATED"/>
    <property type="match status" value="1"/>
</dbReference>
<dbReference type="OrthoDB" id="5985440at2759"/>
<dbReference type="InterPro" id="IPR006862">
    <property type="entry name" value="Thio_Ohase/aa_AcTrfase"/>
</dbReference>
<keyword evidence="10 13" id="KW-1015">Disulfide bond</keyword>
<feature type="disulfide bond" evidence="13">
    <location>
        <begin position="1216"/>
        <end position="1225"/>
    </location>
</feature>
<feature type="domain" description="Laminin EGF-like" evidence="16">
    <location>
        <begin position="1450"/>
        <end position="1505"/>
    </location>
</feature>
<dbReference type="PANTHER" id="PTHR10574:SF233">
    <property type="entry name" value="LAMININ SUBUNIT BETA-1"/>
    <property type="match status" value="1"/>
</dbReference>
<evidence type="ECO:0000256" key="10">
    <source>
        <dbReference type="ARBA" id="ARBA00023157"/>
    </source>
</evidence>
<dbReference type="GO" id="GO:0034446">
    <property type="term" value="P:substrate adhesion-dependent cell spreading"/>
    <property type="evidence" value="ECO:0007669"/>
    <property type="project" value="TreeGrafter"/>
</dbReference>
<evidence type="ECO:0000256" key="15">
    <source>
        <dbReference type="SAM" id="MobiDB-lite"/>
    </source>
</evidence>
<evidence type="ECO:0000256" key="9">
    <source>
        <dbReference type="ARBA" id="ARBA00023054"/>
    </source>
</evidence>
<feature type="compositionally biased region" description="Basic and acidic residues" evidence="15">
    <location>
        <begin position="2011"/>
        <end position="2024"/>
    </location>
</feature>
<dbReference type="Proteomes" id="UP000281406">
    <property type="component" value="Unassembled WGS sequence"/>
</dbReference>
<dbReference type="GO" id="GO:0150043">
    <property type="term" value="F:structural constituent of synapse-associated extracellular matrix"/>
    <property type="evidence" value="ECO:0007669"/>
    <property type="project" value="TreeGrafter"/>
</dbReference>
<dbReference type="Pfam" id="PF04775">
    <property type="entry name" value="Bile_Hydr_Trans"/>
    <property type="match status" value="1"/>
</dbReference>
<dbReference type="Pfam" id="PF08840">
    <property type="entry name" value="BAAT_C"/>
    <property type="match status" value="1"/>
</dbReference>
<comment type="caution">
    <text evidence="13">Lacks conserved residue(s) required for the propagation of feature annotation.</text>
</comment>
<keyword evidence="7" id="KW-0084">Basement membrane</keyword>
<feature type="disulfide bond" evidence="13">
    <location>
        <begin position="923"/>
        <end position="937"/>
    </location>
</feature>
<comment type="subcellular location">
    <subcellularLocation>
        <location evidence="1">Secreted</location>
        <location evidence="1">Extracellular space</location>
        <location evidence="1">Extracellular matrix</location>
        <location evidence="1">Basement membrane</location>
    </subcellularLocation>
</comment>
<gene>
    <name evidence="19" type="ORF">DPX16_15170</name>
</gene>
<evidence type="ECO:0000256" key="3">
    <source>
        <dbReference type="ARBA" id="ARBA00022530"/>
    </source>
</evidence>
<dbReference type="SMART" id="SM00180">
    <property type="entry name" value="EGF_Lam"/>
    <property type="match status" value="13"/>
</dbReference>
<keyword evidence="2" id="KW-0964">Secreted</keyword>
<feature type="domain" description="Laminin EGF-like" evidence="16">
    <location>
        <begin position="829"/>
        <end position="887"/>
    </location>
</feature>
<feature type="region of interest" description="Disordered" evidence="15">
    <location>
        <begin position="2002"/>
        <end position="2032"/>
    </location>
</feature>
<feature type="domain" description="Laminin EGF-like" evidence="16">
    <location>
        <begin position="1554"/>
        <end position="1600"/>
    </location>
</feature>
<dbReference type="PRINTS" id="PR00011">
    <property type="entry name" value="EGFLAMININ"/>
</dbReference>
<sequence length="2206" mass="246332">MRAVASPECVLAIQQLTTAFTIGASLPLRVFQRMLGLMGSASPVLQLGLLRIRPLQLWLKPLVLSQAWSHRRLRIKLRDALRQQWTETEKLDWTVSTEKGTCPLLTIQPSRALVDEKFQIIIMNLLPNQEVTLHSLHQSEDKDFWEAFGHYISDEHGIVTVAKDVSLGGTYEGTEQMGLLWSMRPIPGSRSGLRLRKTNVLTPMVIHISVYSGHLSQGFSEITPLATGVTERWYVAPGVERVNIREKGVRGALFLPPGPGPYPGVLDLWGGGGGLVEYRSALLASHGFASMALEYLAPEELRTADVDVLYFEPQCCVCISGSHVVPIDKSLFEVFEEIKKHMDKVRLNEENQVIQRDIILPIPSDPALKVDVGRIKCPLLLVNGGDDQNWASVESAADMEMMMEKAGNRHLLTVLTYPDAGHLIEPPYSPHFRATNFMLQEMREKTIALHTLAQLPDHNDKCAEGSCYPSTGDLLIGRAHRLSASSTCGMNGPETFCIVSHLQENKKCFKCDSRRPYNEFTNPNSHAIENVVTTFTPNRLKTWWQSENGVENVTIQLDLEAEFHFTHLIMTFKTFRPAAMLIDRSADFGRSWQVYRYYAFNCTESFPHIPLGPIKKVDDIICDSRYSGIEPSTEGEVIFRVLDPAFKIPDPYNPHTQNLLKITNLRVRMEKLHTLGDNLSDDREEVKEKYYYALYDMVVRGNCFCYGHASMCAPVGTEAGVEGMVHGHCMCNHHTTGLNCEECEDFYQDLPWRPAVGRETNACKRCECNHHSSSCHFDMAVYLSSGNRSGGVCDDCQHNTQGQWCENCKPFYYKHSQRDIRDPRICEPCDCDPRGSRNEGLCDSATDVLRDMIAGQCRCKANVEGQRCDHCKKGHYGLSDDPLGCRPCSCNPLGTLQTGSPCDIQTGNCYCKRLVTGRNCDQCVPQHWGLNSDMDGCKPCDCDVGGALNNICSQETGQCACKEHMFGRRCDQVHSGYYFAALDHYIYEAEDASFGPAVKVVQRPLPLDRKPTWTGTGFVNVPEGETLRFNIYNLPRSMEYNLMIRYEPLLPDEWERVEVKIERPRTSYTTAHCTSTYNDEQLISLHPGSRYVVLPSSVCLEKGQNYTVKISFPQYSSYSYHSSPHTLVDSIVLLPKVQDLELFSEGPQQQEDWEMFKKYRCMERSQSIIKIPLTDICRDYIFSVSALLHSGALECRCDPRGSLSTVCDVIGGQCQCRPNVSGKICDTCSPATYQFGPSGCRPCDCNPLGSQNLFCHPTTGQCLCVQGAYGRQCGNCKPNHWGFPQCNPCSCNGNSEQCHPITGECLNCRGHTTGRNCERCENGYHRNRLLGFREPCRPCMCPNGPGSGMQFAESCYQNPLSLQMVCVCNSGYKGPKCEECASGYYGNPQVPGGRCQPCQCNGNINMQDPESCDARTGACLNCLFHTDGNACQYCRRGYYGDARTQNCRSCMCHLVGSSRHSCVDGVCECDRNSGQCPCLPGVEGQHCDRCAPNTWNINSGKGCQPCQCHPEHSYSSSCDLLSGQCSCKPGFGGRTCEECRELFWGNPEVQCHACDCDPRGIATQQCNKLSGECVCVEGVAGRRCDSCGRGYLGTFPDCEVCHQCFREWDVNVGELTNDTQRLMNTVEEMVETGVASPYKDIISSLEVETRQLREILEDDKVQQTLSHTQRMLQQANETASVLRKSMDRSETDLEKVSADNQQAVDNLESLTKEAQNLQEISSDKQQQVLNIKHSDPRGAADGIREYYRESGVAEFRVNQAVSKPGSMVKESAWLRKAAEAKLDATEKEFNLKHQLHIQRLDNIGSELDSSDLSRLSRRVCGGVSGLDGCGDCGGLGCVSEDGVSQCGGEGCQTIVTQSQEALNKAKNLDQEVLHSLKEVDKLNKMVLDARGRADEAKISAQGVLLRANQSKARVEQTNEELRDLIQQIRDFLTNETDPKRIEEVADEVMKLSLPVSSGALKNMTSEIREHVARLTSVDDILTQTADKARTAERLLQQAQAANERATALKQTSDEVKETLEDTERAQTAASEKLKEVKSDINQTKEQNTAVQSKTEVTEFKLSSSTGRFLDLEREVNKLQQKTQETSRSADQTQKQTDYIKEEIEHTAQDIDSIVRPKYQLASGLIDQNAAGVIDARQKAEQLRQEGKALLIDATNKLQRLRELERSFVINQHTLVEKAQELEGLENEAREVLQELSQKITIYSTCA</sequence>
<feature type="disulfide bond" evidence="13">
    <location>
        <begin position="1506"/>
        <end position="1518"/>
    </location>
</feature>
<feature type="disulfide bond" evidence="13">
    <location>
        <begin position="1245"/>
        <end position="1262"/>
    </location>
</feature>
<dbReference type="FunFam" id="2.10.25.10:FF:000135">
    <property type="entry name" value="Laminin subunit beta 4"/>
    <property type="match status" value="2"/>
</dbReference>
<keyword evidence="5" id="KW-0732">Signal</keyword>
<keyword evidence="11" id="KW-0325">Glycoprotein</keyword>
<feature type="disulfide bond" evidence="13">
    <location>
        <begin position="1575"/>
        <end position="1584"/>
    </location>
</feature>
<keyword evidence="20" id="KW-1185">Reference proteome</keyword>
<feature type="disulfide bond" evidence="13">
    <location>
        <begin position="1422"/>
        <end position="1431"/>
    </location>
</feature>
<feature type="disulfide bond" evidence="13">
    <location>
        <begin position="1554"/>
        <end position="1566"/>
    </location>
</feature>
<dbReference type="FunFam" id="2.10.25.10:FF:000074">
    <property type="entry name" value="Laminin subunit alpha"/>
    <property type="match status" value="1"/>
</dbReference>
<dbReference type="Pfam" id="PF23219">
    <property type="entry name" value="LAMB1"/>
    <property type="match status" value="1"/>
</dbReference>
<accession>A0A3N0YVA4</accession>
<feature type="disulfide bond" evidence="13">
    <location>
        <begin position="911"/>
        <end position="920"/>
    </location>
</feature>
<comment type="caution">
    <text evidence="19">The sequence shown here is derived from an EMBL/GenBank/DDBJ whole genome shotgun (WGS) entry which is preliminary data.</text>
</comment>
<dbReference type="FunFam" id="2.10.25.10:FF:000138">
    <property type="entry name" value="Laminin subunit beta 1"/>
    <property type="match status" value="1"/>
</dbReference>
<feature type="disulfide bond" evidence="13">
    <location>
        <begin position="1527"/>
        <end position="1536"/>
    </location>
</feature>
<evidence type="ECO:0000256" key="14">
    <source>
        <dbReference type="SAM" id="Coils"/>
    </source>
</evidence>
<feature type="domain" description="Laminin EGF-like" evidence="16">
    <location>
        <begin position="1195"/>
        <end position="1242"/>
    </location>
</feature>
<dbReference type="FunFam" id="2.60.120.260:FF:000010">
    <property type="entry name" value="Laminin subunit beta 1"/>
    <property type="match status" value="1"/>
</dbReference>
<proteinExistence type="predicted"/>
<dbReference type="SUPFAM" id="SSF57196">
    <property type="entry name" value="EGF/Laminin"/>
    <property type="match status" value="12"/>
</dbReference>
<evidence type="ECO:0000256" key="13">
    <source>
        <dbReference type="PROSITE-ProRule" id="PRU00460"/>
    </source>
</evidence>
<evidence type="ECO:0000313" key="20">
    <source>
        <dbReference type="Proteomes" id="UP000281406"/>
    </source>
</evidence>
<dbReference type="GO" id="GO:0005178">
    <property type="term" value="F:integrin binding"/>
    <property type="evidence" value="ECO:0007669"/>
    <property type="project" value="TreeGrafter"/>
</dbReference>
<dbReference type="SMART" id="SM00136">
    <property type="entry name" value="LamNT"/>
    <property type="match status" value="1"/>
</dbReference>
<feature type="domain" description="Laminin N-terminal" evidence="18">
    <location>
        <begin position="463"/>
        <end position="702"/>
    </location>
</feature>
<reference evidence="19 20" key="1">
    <citation type="submission" date="2018-10" db="EMBL/GenBank/DDBJ databases">
        <title>Genome assembly for a Yunnan-Guizhou Plateau 3E fish, Anabarilius grahami (Regan), and its evolutionary and genetic applications.</title>
        <authorList>
            <person name="Jiang W."/>
        </authorList>
    </citation>
    <scope>NUCLEOTIDE SEQUENCE [LARGE SCALE GENOMIC DNA]</scope>
    <source>
        <strain evidence="19">AG-KIZ</strain>
        <tissue evidence="19">Muscle</tissue>
    </source>
</reference>
<dbReference type="Gene3D" id="2.60.120.260">
    <property type="entry name" value="Galactose-binding domain-like"/>
    <property type="match status" value="1"/>
</dbReference>
<dbReference type="CDD" id="cd00055">
    <property type="entry name" value="EGF_Lam"/>
    <property type="match status" value="13"/>
</dbReference>
<dbReference type="Gene3D" id="3.40.50.1820">
    <property type="entry name" value="alpha/beta hydrolase"/>
    <property type="match status" value="2"/>
</dbReference>
<dbReference type="GO" id="GO:0043256">
    <property type="term" value="C:laminin complex"/>
    <property type="evidence" value="ECO:0007669"/>
    <property type="project" value="TreeGrafter"/>
</dbReference>
<evidence type="ECO:0000256" key="2">
    <source>
        <dbReference type="ARBA" id="ARBA00022525"/>
    </source>
</evidence>
<feature type="domain" description="Laminin EGF-like" evidence="16">
    <location>
        <begin position="1243"/>
        <end position="1288"/>
    </location>
</feature>
<dbReference type="FunFam" id="2.10.25.10:FF:000101">
    <property type="entry name" value="Laminin subunit beta 1"/>
    <property type="match status" value="1"/>
</dbReference>
<feature type="disulfide bond" evidence="13">
    <location>
        <begin position="1508"/>
        <end position="1525"/>
    </location>
</feature>
<feature type="coiled-coil region" evidence="14">
    <location>
        <begin position="1904"/>
        <end position="1934"/>
    </location>
</feature>
<feature type="disulfide bond" evidence="13">
    <location>
        <begin position="1264"/>
        <end position="1273"/>
    </location>
</feature>
<evidence type="ECO:0000256" key="8">
    <source>
        <dbReference type="ARBA" id="ARBA00022889"/>
    </source>
</evidence>
<feature type="disulfide bond" evidence="13">
    <location>
        <begin position="1243"/>
        <end position="1255"/>
    </location>
</feature>
<dbReference type="Pfam" id="PF00055">
    <property type="entry name" value="Laminin_N"/>
    <property type="match status" value="1"/>
</dbReference>
<dbReference type="GO" id="GO:0009888">
    <property type="term" value="P:tissue development"/>
    <property type="evidence" value="ECO:0007669"/>
    <property type="project" value="TreeGrafter"/>
</dbReference>
<dbReference type="EMBL" id="RJVU01022182">
    <property type="protein sequence ID" value="ROL50129.1"/>
    <property type="molecule type" value="Genomic_DNA"/>
</dbReference>
<dbReference type="InterPro" id="IPR000742">
    <property type="entry name" value="EGF"/>
</dbReference>
<dbReference type="SMART" id="SM00181">
    <property type="entry name" value="EGF"/>
    <property type="match status" value="7"/>
</dbReference>
<dbReference type="FunFam" id="2.10.25.10:FF:000084">
    <property type="entry name" value="Laminin subunit alpha 3"/>
    <property type="match status" value="1"/>
</dbReference>
<dbReference type="InterPro" id="IPR008211">
    <property type="entry name" value="Laminin_N"/>
</dbReference>
<dbReference type="GO" id="GO:0016477">
    <property type="term" value="P:cell migration"/>
    <property type="evidence" value="ECO:0007669"/>
    <property type="project" value="TreeGrafter"/>
</dbReference>
<keyword evidence="6" id="KW-0677">Repeat</keyword>
<feature type="domain" description="Laminin EGF-like" evidence="16">
    <location>
        <begin position="703"/>
        <end position="765"/>
    </location>
</feature>
<evidence type="ECO:0000256" key="4">
    <source>
        <dbReference type="ARBA" id="ARBA00022553"/>
    </source>
</evidence>
<evidence type="ECO:0000259" key="17">
    <source>
        <dbReference type="PROSITE" id="PS51116"/>
    </source>
</evidence>
<dbReference type="InterPro" id="IPR042490">
    <property type="entry name" value="Thio_Ohase/BAAT_N"/>
</dbReference>
<dbReference type="FunFam" id="2.60.40.2240:FF:000002">
    <property type="entry name" value="Acyl-CoA thioesterase 18"/>
    <property type="match status" value="1"/>
</dbReference>
<evidence type="ECO:0000259" key="18">
    <source>
        <dbReference type="PROSITE" id="PS51117"/>
    </source>
</evidence>
<dbReference type="InterPro" id="IPR013015">
    <property type="entry name" value="Laminin_IV_B"/>
</dbReference>
<dbReference type="Pfam" id="PF21199">
    <property type="entry name" value="LAMININ_IV_B"/>
    <property type="match status" value="1"/>
</dbReference>
<feature type="domain" description="Laminin EGF-like" evidence="16">
    <location>
        <begin position="1289"/>
        <end position="1338"/>
    </location>
</feature>
<dbReference type="Gene3D" id="2.10.25.10">
    <property type="entry name" value="Laminin"/>
    <property type="match status" value="9"/>
</dbReference>
<feature type="domain" description="Laminin IV type B" evidence="17">
    <location>
        <begin position="979"/>
        <end position="1189"/>
    </location>
</feature>
<dbReference type="FunFam" id="2.10.25.10:FF:000130">
    <property type="entry name" value="Laminin subunit beta 1"/>
    <property type="match status" value="1"/>
</dbReference>
<feature type="domain" description="Laminin EGF-like" evidence="16">
    <location>
        <begin position="1398"/>
        <end position="1449"/>
    </location>
</feature>
<feature type="disulfide bond" evidence="13">
    <location>
        <begin position="1556"/>
        <end position="1573"/>
    </location>
</feature>
<feature type="region of interest" description="Disordered" evidence="15">
    <location>
        <begin position="1679"/>
        <end position="1698"/>
    </location>
</feature>
<dbReference type="GO" id="GO:0070831">
    <property type="term" value="P:basement membrane assembly"/>
    <property type="evidence" value="ECO:0007669"/>
    <property type="project" value="TreeGrafter"/>
</dbReference>
<evidence type="ECO:0000256" key="11">
    <source>
        <dbReference type="ARBA" id="ARBA00023180"/>
    </source>
</evidence>
<evidence type="ECO:0000256" key="12">
    <source>
        <dbReference type="ARBA" id="ARBA00023292"/>
    </source>
</evidence>
<feature type="disulfide bond" evidence="13">
    <location>
        <begin position="731"/>
        <end position="740"/>
    </location>
</feature>
<protein>
    <submittedName>
        <fullName evidence="19">Laminin subunit beta-1</fullName>
    </submittedName>
</protein>
<dbReference type="PROSITE" id="PS51117">
    <property type="entry name" value="LAMININ_NTER"/>
    <property type="match status" value="1"/>
</dbReference>
<dbReference type="GO" id="GO:0007411">
    <property type="term" value="P:axon guidance"/>
    <property type="evidence" value="ECO:0007669"/>
    <property type="project" value="TreeGrafter"/>
</dbReference>
<feature type="disulfide bond" evidence="13">
    <location>
        <begin position="1478"/>
        <end position="1487"/>
    </location>
</feature>